<feature type="compositionally biased region" description="Polar residues" evidence="1">
    <location>
        <begin position="171"/>
        <end position="195"/>
    </location>
</feature>
<keyword evidence="2" id="KW-0812">Transmembrane</keyword>
<name>A0A3N0C9V6_9MICC</name>
<evidence type="ECO:0000256" key="2">
    <source>
        <dbReference type="SAM" id="Phobius"/>
    </source>
</evidence>
<accession>A0A3N0C9V6</accession>
<feature type="region of interest" description="Disordered" evidence="1">
    <location>
        <begin position="131"/>
        <end position="195"/>
    </location>
</feature>
<keyword evidence="2" id="KW-1133">Transmembrane helix</keyword>
<dbReference type="Proteomes" id="UP000273807">
    <property type="component" value="Unassembled WGS sequence"/>
</dbReference>
<organism evidence="3 4">
    <name type="scientific">Arthrobacter oryzae</name>
    <dbReference type="NCBI Taxonomy" id="409290"/>
    <lineage>
        <taxon>Bacteria</taxon>
        <taxon>Bacillati</taxon>
        <taxon>Actinomycetota</taxon>
        <taxon>Actinomycetes</taxon>
        <taxon>Micrococcales</taxon>
        <taxon>Micrococcaceae</taxon>
        <taxon>Arthrobacter</taxon>
    </lineage>
</organism>
<reference evidence="3 4" key="1">
    <citation type="submission" date="2018-10" db="EMBL/GenBank/DDBJ databases">
        <title>Genome sequencing of Arthrobacter oryzae TNB02.</title>
        <authorList>
            <person name="Cho Y.-J."/>
            <person name="Cho A."/>
            <person name="Kim O.-S."/>
        </authorList>
    </citation>
    <scope>NUCLEOTIDE SEQUENCE [LARGE SCALE GENOMIC DNA]</scope>
    <source>
        <strain evidence="3 4">TNB02</strain>
    </source>
</reference>
<evidence type="ECO:0000313" key="4">
    <source>
        <dbReference type="Proteomes" id="UP000273807"/>
    </source>
</evidence>
<feature type="transmembrane region" description="Helical" evidence="2">
    <location>
        <begin position="7"/>
        <end position="27"/>
    </location>
</feature>
<evidence type="ECO:0000313" key="3">
    <source>
        <dbReference type="EMBL" id="RNL59753.1"/>
    </source>
</evidence>
<keyword evidence="4" id="KW-1185">Reference proteome</keyword>
<protein>
    <submittedName>
        <fullName evidence="3">Uncharacterized protein</fullName>
    </submittedName>
</protein>
<keyword evidence="2" id="KW-0472">Membrane</keyword>
<feature type="transmembrane region" description="Helical" evidence="2">
    <location>
        <begin position="33"/>
        <end position="52"/>
    </location>
</feature>
<dbReference type="EMBL" id="RBED01000034">
    <property type="protein sequence ID" value="RNL59753.1"/>
    <property type="molecule type" value="Genomic_DNA"/>
</dbReference>
<comment type="caution">
    <text evidence="3">The sequence shown here is derived from an EMBL/GenBank/DDBJ whole genome shotgun (WGS) entry which is preliminary data.</text>
</comment>
<proteinExistence type="predicted"/>
<sequence>MVLHLTFFGTVAVAFVMFLGLFLVFVATLVFAGIGRLVAMVLMAIVGLFGYSPEWREEQPPRPAKPAVVARPDKKHPALSQDWTAAVALADDRAAAKAAKRTAPAVSVSVRDLPSPAAPVRDLKEVSPLVASATDRNGRPAAAPAAFGESPMPTAASVLDTGSRPCVPGRTPQTEGKPQVTFRSQTKNKAQAQGR</sequence>
<dbReference type="AlphaFoldDB" id="A0A3N0C9V6"/>
<evidence type="ECO:0000256" key="1">
    <source>
        <dbReference type="SAM" id="MobiDB-lite"/>
    </source>
</evidence>
<gene>
    <name evidence="3" type="ORF">D7003_01940</name>
</gene>